<dbReference type="Gene3D" id="3.40.50.2000">
    <property type="entry name" value="Glycogen Phosphorylase B"/>
    <property type="match status" value="2"/>
</dbReference>
<reference evidence="4 5" key="1">
    <citation type="submission" date="2015-05" db="EMBL/GenBank/DDBJ databases">
        <title>Whole genome sequence and identification of bacterial endophytes from Costus igneus.</title>
        <authorList>
            <person name="Lee Y.P."/>
            <person name="Gan H.M."/>
            <person name="Eng W."/>
            <person name="Wheatley M.S."/>
            <person name="Caraballo A."/>
            <person name="Polter S."/>
            <person name="Savka M.A."/>
            <person name="Hudson A.O."/>
        </authorList>
    </citation>
    <scope>NUCLEOTIDE SEQUENCE [LARGE SCALE GENOMIC DNA]</scope>
    <source>
        <strain evidence="4 5">RIT379</strain>
    </source>
</reference>
<dbReference type="OrthoDB" id="9790710at2"/>
<dbReference type="CDD" id="cd03801">
    <property type="entry name" value="GT4_PimA-like"/>
    <property type="match status" value="1"/>
</dbReference>
<comment type="caution">
    <text evidence="4">The sequence shown here is derived from an EMBL/GenBank/DDBJ whole genome shotgun (WGS) entry which is preliminary data.</text>
</comment>
<dbReference type="EMBL" id="LDPH01000011">
    <property type="protein sequence ID" value="KLV25963.1"/>
    <property type="molecule type" value="Genomic_DNA"/>
</dbReference>
<evidence type="ECO:0000259" key="2">
    <source>
        <dbReference type="Pfam" id="PF00534"/>
    </source>
</evidence>
<dbReference type="Pfam" id="PF00534">
    <property type="entry name" value="Glycos_transf_1"/>
    <property type="match status" value="1"/>
</dbReference>
<accession>A0A0J1IJ49</accession>
<feature type="domain" description="Glycosyltransferase subfamily 4-like N-terminal" evidence="3">
    <location>
        <begin position="76"/>
        <end position="149"/>
    </location>
</feature>
<name>A0A0J1IJ49_NIACI</name>
<proteinExistence type="predicted"/>
<evidence type="ECO:0000259" key="3">
    <source>
        <dbReference type="Pfam" id="PF13439"/>
    </source>
</evidence>
<dbReference type="PANTHER" id="PTHR46401">
    <property type="entry name" value="GLYCOSYLTRANSFERASE WBBK-RELATED"/>
    <property type="match status" value="1"/>
</dbReference>
<evidence type="ECO:0008006" key="6">
    <source>
        <dbReference type="Google" id="ProtNLM"/>
    </source>
</evidence>
<dbReference type="RefSeq" id="WP_047942553.1">
    <property type="nucleotide sequence ID" value="NZ_LDPH01000011.1"/>
</dbReference>
<keyword evidence="5" id="KW-1185">Reference proteome</keyword>
<evidence type="ECO:0000256" key="1">
    <source>
        <dbReference type="ARBA" id="ARBA00022679"/>
    </source>
</evidence>
<dbReference type="InterPro" id="IPR001296">
    <property type="entry name" value="Glyco_trans_1"/>
</dbReference>
<feature type="domain" description="Glycosyl transferase family 1" evidence="2">
    <location>
        <begin position="161"/>
        <end position="316"/>
    </location>
</feature>
<dbReference type="Pfam" id="PF13439">
    <property type="entry name" value="Glyco_transf_4"/>
    <property type="match status" value="1"/>
</dbReference>
<dbReference type="PATRIC" id="fig|1397.4.peg.668"/>
<gene>
    <name evidence="4" type="ORF">ABW02_12780</name>
</gene>
<dbReference type="InterPro" id="IPR028098">
    <property type="entry name" value="Glyco_trans_4-like_N"/>
</dbReference>
<dbReference type="Proteomes" id="UP000036045">
    <property type="component" value="Unassembled WGS sequence"/>
</dbReference>
<sequence length="340" mass="39206">MEKLISVYMWPKKINSNKYLDLLCECIENKGIQVKDFSISKLGKLKKGDVLHMHWPSFNYQSSNYLSTIARSIIFILMLIILKFKGVKVIWTVHNLYPHSKGKNGYDYIMRKVIMSFCNYLIAMGSSSKKEIINEYNIRKSKIIIVPHGHYRGIYEESNIDIRGNLNIPKTNFVFGFIGQISPYKGIDDLIASFKKINLENINLIIAGKPSADFDMQIIKNVNDSRIHTILEFIGDEEIVSYLKAFDTTVFPYKKVTTSGSVILSLSYNTPVIAPKKGLLEDYIPEECGILYEDVNEDSLKNAMEQMVINRQKNEKEFENKINELDWEHIGDRLVSIYKS</sequence>
<dbReference type="GO" id="GO:0009103">
    <property type="term" value="P:lipopolysaccharide biosynthetic process"/>
    <property type="evidence" value="ECO:0007669"/>
    <property type="project" value="TreeGrafter"/>
</dbReference>
<dbReference type="SUPFAM" id="SSF53756">
    <property type="entry name" value="UDP-Glycosyltransferase/glycogen phosphorylase"/>
    <property type="match status" value="1"/>
</dbReference>
<evidence type="ECO:0000313" key="5">
    <source>
        <dbReference type="Proteomes" id="UP000036045"/>
    </source>
</evidence>
<dbReference type="AlphaFoldDB" id="A0A0J1IJ49"/>
<protein>
    <recommendedName>
        <fullName evidence="6">Glycosyltransferase</fullName>
    </recommendedName>
</protein>
<dbReference type="PANTHER" id="PTHR46401:SF2">
    <property type="entry name" value="GLYCOSYLTRANSFERASE WBBK-RELATED"/>
    <property type="match status" value="1"/>
</dbReference>
<dbReference type="GO" id="GO:0016757">
    <property type="term" value="F:glycosyltransferase activity"/>
    <property type="evidence" value="ECO:0007669"/>
    <property type="project" value="InterPro"/>
</dbReference>
<keyword evidence="1" id="KW-0808">Transferase</keyword>
<organism evidence="4 5">
    <name type="scientific">Niallia circulans</name>
    <name type="common">Bacillus circulans</name>
    <dbReference type="NCBI Taxonomy" id="1397"/>
    <lineage>
        <taxon>Bacteria</taxon>
        <taxon>Bacillati</taxon>
        <taxon>Bacillota</taxon>
        <taxon>Bacilli</taxon>
        <taxon>Bacillales</taxon>
        <taxon>Bacillaceae</taxon>
        <taxon>Niallia</taxon>
    </lineage>
</organism>
<evidence type="ECO:0000313" key="4">
    <source>
        <dbReference type="EMBL" id="KLV25963.1"/>
    </source>
</evidence>